<feature type="transmembrane region" description="Helical" evidence="1">
    <location>
        <begin position="20"/>
        <end position="47"/>
    </location>
</feature>
<keyword evidence="1" id="KW-0472">Membrane</keyword>
<feature type="transmembrane region" description="Helical" evidence="1">
    <location>
        <begin position="67"/>
        <end position="90"/>
    </location>
</feature>
<organism evidence="2 3">
    <name type="scientific">Haloactinospora alba</name>
    <dbReference type="NCBI Taxonomy" id="405555"/>
    <lineage>
        <taxon>Bacteria</taxon>
        <taxon>Bacillati</taxon>
        <taxon>Actinomycetota</taxon>
        <taxon>Actinomycetes</taxon>
        <taxon>Streptosporangiales</taxon>
        <taxon>Nocardiopsidaceae</taxon>
        <taxon>Haloactinospora</taxon>
    </lineage>
</organism>
<keyword evidence="1" id="KW-0812">Transmembrane</keyword>
<dbReference type="OrthoDB" id="3429617at2"/>
<keyword evidence="1" id="KW-1133">Transmembrane helix</keyword>
<evidence type="ECO:0000256" key="1">
    <source>
        <dbReference type="SAM" id="Phobius"/>
    </source>
</evidence>
<evidence type="ECO:0008006" key="4">
    <source>
        <dbReference type="Google" id="ProtNLM"/>
    </source>
</evidence>
<gene>
    <name evidence="2" type="ORF">FHX37_2946</name>
</gene>
<reference evidence="2 3" key="1">
    <citation type="submission" date="2019-06" db="EMBL/GenBank/DDBJ databases">
        <title>Sequencing the genomes of 1000 actinobacteria strains.</title>
        <authorList>
            <person name="Klenk H.-P."/>
        </authorList>
    </citation>
    <scope>NUCLEOTIDE SEQUENCE [LARGE SCALE GENOMIC DNA]</scope>
    <source>
        <strain evidence="2 3">DSM 45015</strain>
    </source>
</reference>
<dbReference type="RefSeq" id="WP_141924387.1">
    <property type="nucleotide sequence ID" value="NZ_VFQC01000001.1"/>
</dbReference>
<comment type="caution">
    <text evidence="2">The sequence shown here is derived from an EMBL/GenBank/DDBJ whole genome shotgun (WGS) entry which is preliminary data.</text>
</comment>
<sequence length="139" mass="15042">MSNEQPESNPNGRPSATERGGLWGVFFSAAGLLLPPFGIVLSLFGIFQGRRARRSGRERNVPAPGAVFSMVLGWIGVTFSAFAIAGWAVFYDEYTAYQACTQRAHTVSSQEQCDESFRQAVAERAGLPEEQVPALDGVV</sequence>
<dbReference type="Proteomes" id="UP000317422">
    <property type="component" value="Unassembled WGS sequence"/>
</dbReference>
<keyword evidence="3" id="KW-1185">Reference proteome</keyword>
<dbReference type="EMBL" id="VFQC01000001">
    <property type="protein sequence ID" value="TQN32957.1"/>
    <property type="molecule type" value="Genomic_DNA"/>
</dbReference>
<protein>
    <recommendedName>
        <fullName evidence="4">DUF4190 domain-containing protein</fullName>
    </recommendedName>
</protein>
<evidence type="ECO:0000313" key="3">
    <source>
        <dbReference type="Proteomes" id="UP000317422"/>
    </source>
</evidence>
<dbReference type="AlphaFoldDB" id="A0A543NMC4"/>
<proteinExistence type="predicted"/>
<name>A0A543NMC4_9ACTN</name>
<evidence type="ECO:0000313" key="2">
    <source>
        <dbReference type="EMBL" id="TQN32957.1"/>
    </source>
</evidence>
<accession>A0A543NMC4</accession>